<evidence type="ECO:0000259" key="2">
    <source>
        <dbReference type="Pfam" id="PF22954"/>
    </source>
</evidence>
<dbReference type="Proteomes" id="UP000835052">
    <property type="component" value="Unassembled WGS sequence"/>
</dbReference>
<evidence type="ECO:0000313" key="3">
    <source>
        <dbReference type="EMBL" id="CAD6184578.1"/>
    </source>
</evidence>
<dbReference type="AlphaFoldDB" id="A0A8S1GPE7"/>
<keyword evidence="1" id="KW-0812">Transmembrane</keyword>
<keyword evidence="1" id="KW-1133">Transmembrane helix</keyword>
<feature type="domain" description="DUF7027" evidence="2">
    <location>
        <begin position="19"/>
        <end position="111"/>
    </location>
</feature>
<feature type="transmembrane region" description="Helical" evidence="1">
    <location>
        <begin position="87"/>
        <end position="106"/>
    </location>
</feature>
<gene>
    <name evidence="3" type="ORF">CAUJ_LOCUS497</name>
</gene>
<keyword evidence="1" id="KW-0472">Membrane</keyword>
<keyword evidence="4" id="KW-1185">Reference proteome</keyword>
<organism evidence="3 4">
    <name type="scientific">Caenorhabditis auriculariae</name>
    <dbReference type="NCBI Taxonomy" id="2777116"/>
    <lineage>
        <taxon>Eukaryota</taxon>
        <taxon>Metazoa</taxon>
        <taxon>Ecdysozoa</taxon>
        <taxon>Nematoda</taxon>
        <taxon>Chromadorea</taxon>
        <taxon>Rhabditida</taxon>
        <taxon>Rhabditina</taxon>
        <taxon>Rhabditomorpha</taxon>
        <taxon>Rhabditoidea</taxon>
        <taxon>Rhabditidae</taxon>
        <taxon>Peloderinae</taxon>
        <taxon>Caenorhabditis</taxon>
    </lineage>
</organism>
<dbReference type="Pfam" id="PF22954">
    <property type="entry name" value="DUF7027"/>
    <property type="match status" value="1"/>
</dbReference>
<proteinExistence type="predicted"/>
<name>A0A8S1GPE7_9PELO</name>
<evidence type="ECO:0000313" key="4">
    <source>
        <dbReference type="Proteomes" id="UP000835052"/>
    </source>
</evidence>
<feature type="transmembrane region" description="Helical" evidence="1">
    <location>
        <begin position="50"/>
        <end position="75"/>
    </location>
</feature>
<dbReference type="EMBL" id="CAJGYM010000001">
    <property type="protein sequence ID" value="CAD6184578.1"/>
    <property type="molecule type" value="Genomic_DNA"/>
</dbReference>
<reference evidence="3" key="1">
    <citation type="submission" date="2020-10" db="EMBL/GenBank/DDBJ databases">
        <authorList>
            <person name="Kikuchi T."/>
        </authorList>
    </citation>
    <scope>NUCLEOTIDE SEQUENCE</scope>
    <source>
        <strain evidence="3">NKZ352</strain>
    </source>
</reference>
<feature type="transmembrane region" description="Helical" evidence="1">
    <location>
        <begin position="26"/>
        <end position="44"/>
    </location>
</feature>
<evidence type="ECO:0000256" key="1">
    <source>
        <dbReference type="SAM" id="Phobius"/>
    </source>
</evidence>
<feature type="transmembrane region" description="Helical" evidence="1">
    <location>
        <begin position="140"/>
        <end position="166"/>
    </location>
</feature>
<comment type="caution">
    <text evidence="3">The sequence shown here is derived from an EMBL/GenBank/DDBJ whole genome shotgun (WGS) entry which is preliminary data.</text>
</comment>
<accession>A0A8S1GPE7</accession>
<sequence length="203" mass="22560">MDFDPNSVKWQCCCCSLPSGMRILSASEFVLCTATAAVTIYHISQTPQDVTYFEVCLVGLLLFVAITCVLLIVGVQKHSPSLIYPSLVARGGVLLFLAVFGVSTIVSPHPHRYSSTTTVLQNNGKWEEPSSMSPQDEPNVALRLVLFVFLMLFVTVLVFYCAYLVVRLIHYEQSFSKLKQRRDSLIQAGMIDPDYPSRRASSA</sequence>
<dbReference type="OrthoDB" id="5779725at2759"/>
<protein>
    <recommendedName>
        <fullName evidence="2">DUF7027 domain-containing protein</fullName>
    </recommendedName>
</protein>
<dbReference type="InterPro" id="IPR054291">
    <property type="entry name" value="DUF7027"/>
</dbReference>